<keyword evidence="1" id="KW-0732">Signal</keyword>
<dbReference type="Proteomes" id="UP000443090">
    <property type="component" value="Unassembled WGS sequence"/>
</dbReference>
<dbReference type="PANTHER" id="PTHR39219">
    <property type="entry name" value="ER MEMBRANE PROTEIN COMPLEX SUBUNIT 10"/>
    <property type="match status" value="1"/>
</dbReference>
<dbReference type="OrthoDB" id="1894652at2759"/>
<dbReference type="AlphaFoldDB" id="A0A8H8RVT1"/>
<accession>A0A8H8RVT1</accession>
<comment type="caution">
    <text evidence="2">The sequence shown here is derived from an EMBL/GenBank/DDBJ whole genome shotgun (WGS) entry which is preliminary data.</text>
</comment>
<dbReference type="EMBL" id="QGMI01000447">
    <property type="protein sequence ID" value="TVY40580.1"/>
    <property type="molecule type" value="Genomic_DNA"/>
</dbReference>
<gene>
    <name evidence="2" type="ORF">LOCC1_G004551</name>
</gene>
<dbReference type="PANTHER" id="PTHR39219:SF1">
    <property type="entry name" value="ER MEMBRANE PROTEIN COMPLEX SUBUNIT 10"/>
    <property type="match status" value="1"/>
</dbReference>
<protein>
    <recommendedName>
        <fullName evidence="4">Cyclin-dependent protein kinase regulator pho80</fullName>
    </recommendedName>
</protein>
<keyword evidence="3" id="KW-1185">Reference proteome</keyword>
<feature type="signal peptide" evidence="1">
    <location>
        <begin position="1"/>
        <end position="19"/>
    </location>
</feature>
<organism evidence="2 3">
    <name type="scientific">Lachnellula occidentalis</name>
    <dbReference type="NCBI Taxonomy" id="215460"/>
    <lineage>
        <taxon>Eukaryota</taxon>
        <taxon>Fungi</taxon>
        <taxon>Dikarya</taxon>
        <taxon>Ascomycota</taxon>
        <taxon>Pezizomycotina</taxon>
        <taxon>Leotiomycetes</taxon>
        <taxon>Helotiales</taxon>
        <taxon>Lachnaceae</taxon>
        <taxon>Lachnellula</taxon>
    </lineage>
</organism>
<evidence type="ECO:0000313" key="2">
    <source>
        <dbReference type="EMBL" id="TVY40580.1"/>
    </source>
</evidence>
<feature type="chain" id="PRO_5034889671" description="Cyclin-dependent protein kinase regulator pho80" evidence="1">
    <location>
        <begin position="20"/>
        <end position="194"/>
    </location>
</feature>
<evidence type="ECO:0000313" key="3">
    <source>
        <dbReference type="Proteomes" id="UP000443090"/>
    </source>
</evidence>
<proteinExistence type="predicted"/>
<name>A0A8H8RVT1_9HELO</name>
<sequence length="194" mass="20501">MRNLYFVLALCAQAFEAIASSELTDSATISIQSVGLSSTPINTLAVVSYNPSTLSAELLSFESPELTSDSKLLRIGAYDAATSSWKSSTSTTSAESFAKGYSPTLVLSLDAQGGIIGVTCKSAKIDAGQTRDFGPKITLLKMGKGKNPELNRPVVLSPEGKLEEPIPEKTMLQKYWWVLLGGVMLLMTAGGGGE</sequence>
<evidence type="ECO:0000256" key="1">
    <source>
        <dbReference type="SAM" id="SignalP"/>
    </source>
</evidence>
<reference evidence="2 3" key="1">
    <citation type="submission" date="2018-05" db="EMBL/GenBank/DDBJ databases">
        <title>Genome sequencing and assembly of the regulated plant pathogen Lachnellula willkommii and related sister species for the development of diagnostic species identification markers.</title>
        <authorList>
            <person name="Giroux E."/>
            <person name="Bilodeau G."/>
        </authorList>
    </citation>
    <scope>NUCLEOTIDE SEQUENCE [LARGE SCALE GENOMIC DNA]</scope>
    <source>
        <strain evidence="2 3">CBS 160.35</strain>
    </source>
</reference>
<evidence type="ECO:0008006" key="4">
    <source>
        <dbReference type="Google" id="ProtNLM"/>
    </source>
</evidence>